<gene>
    <name evidence="9" type="ORF">KKP3000_000648</name>
</gene>
<dbReference type="Proteomes" id="UP001579974">
    <property type="component" value="Unassembled WGS sequence"/>
</dbReference>
<feature type="transmembrane region" description="Helical" evidence="7">
    <location>
        <begin position="136"/>
        <end position="158"/>
    </location>
</feature>
<evidence type="ECO:0000256" key="6">
    <source>
        <dbReference type="ARBA" id="ARBA00023136"/>
    </source>
</evidence>
<feature type="domain" description="VTT" evidence="8">
    <location>
        <begin position="28"/>
        <end position="155"/>
    </location>
</feature>
<comment type="caution">
    <text evidence="9">The sequence shown here is derived from an EMBL/GenBank/DDBJ whole genome shotgun (WGS) entry which is preliminary data.</text>
</comment>
<evidence type="ECO:0000256" key="3">
    <source>
        <dbReference type="ARBA" id="ARBA00022475"/>
    </source>
</evidence>
<evidence type="ECO:0000256" key="2">
    <source>
        <dbReference type="ARBA" id="ARBA00010792"/>
    </source>
</evidence>
<dbReference type="PANTHER" id="PTHR42709:SF6">
    <property type="entry name" value="UNDECAPRENYL PHOSPHATE TRANSPORTER A"/>
    <property type="match status" value="1"/>
</dbReference>
<feature type="transmembrane region" description="Helical" evidence="7">
    <location>
        <begin position="48"/>
        <end position="72"/>
    </location>
</feature>
<dbReference type="Pfam" id="PF09335">
    <property type="entry name" value="VTT_dom"/>
    <property type="match status" value="1"/>
</dbReference>
<proteinExistence type="inferred from homology"/>
<comment type="similarity">
    <text evidence="2">Belongs to the DedA family.</text>
</comment>
<reference evidence="9 10" key="1">
    <citation type="journal article" date="2024" name="Int. J. Mol. Sci.">
        <title>Exploration of Alicyclobacillus spp. Genome in Search of Antibiotic Resistance.</title>
        <authorList>
            <person name="Bucka-Kolendo J."/>
            <person name="Kiousi D.E."/>
            <person name="Dekowska A."/>
            <person name="Mikolajczuk-Szczyrba A."/>
            <person name="Karadedos D.M."/>
            <person name="Michael P."/>
            <person name="Galanis A."/>
            <person name="Sokolowska B."/>
        </authorList>
    </citation>
    <scope>NUCLEOTIDE SEQUENCE [LARGE SCALE GENOMIC DNA]</scope>
    <source>
        <strain evidence="9 10">KKP 3000</strain>
    </source>
</reference>
<keyword evidence="10" id="KW-1185">Reference proteome</keyword>
<evidence type="ECO:0000313" key="10">
    <source>
        <dbReference type="Proteomes" id="UP001579974"/>
    </source>
</evidence>
<keyword evidence="6 7" id="KW-0472">Membrane</keyword>
<evidence type="ECO:0000256" key="7">
    <source>
        <dbReference type="SAM" id="Phobius"/>
    </source>
</evidence>
<dbReference type="InterPro" id="IPR051311">
    <property type="entry name" value="DedA_domain"/>
</dbReference>
<dbReference type="InterPro" id="IPR032816">
    <property type="entry name" value="VTT_dom"/>
</dbReference>
<evidence type="ECO:0000256" key="5">
    <source>
        <dbReference type="ARBA" id="ARBA00022989"/>
    </source>
</evidence>
<evidence type="ECO:0000256" key="1">
    <source>
        <dbReference type="ARBA" id="ARBA00004651"/>
    </source>
</evidence>
<evidence type="ECO:0000313" key="9">
    <source>
        <dbReference type="EMBL" id="MFB5191862.1"/>
    </source>
</evidence>
<dbReference type="RefSeq" id="WP_275476499.1">
    <property type="nucleotide sequence ID" value="NZ_CP162940.1"/>
</dbReference>
<accession>A0ABV5AI11</accession>
<dbReference type="PANTHER" id="PTHR42709">
    <property type="entry name" value="ALKALINE PHOSPHATASE LIKE PROTEIN"/>
    <property type="match status" value="1"/>
</dbReference>
<keyword evidence="4 7" id="KW-0812">Transmembrane</keyword>
<keyword evidence="3" id="KW-1003">Cell membrane</keyword>
<organism evidence="9 10">
    <name type="scientific">Alicyclobacillus fastidiosus</name>
    <dbReference type="NCBI Taxonomy" id="392011"/>
    <lineage>
        <taxon>Bacteria</taxon>
        <taxon>Bacillati</taxon>
        <taxon>Bacillota</taxon>
        <taxon>Bacilli</taxon>
        <taxon>Bacillales</taxon>
        <taxon>Alicyclobacillaceae</taxon>
        <taxon>Alicyclobacillus</taxon>
    </lineage>
</organism>
<feature type="transmembrane region" description="Helical" evidence="7">
    <location>
        <begin position="7"/>
        <end position="28"/>
    </location>
</feature>
<protein>
    <submittedName>
        <fullName evidence="9">DedA family protein</fullName>
    </submittedName>
</protein>
<feature type="transmembrane region" description="Helical" evidence="7">
    <location>
        <begin position="173"/>
        <end position="190"/>
    </location>
</feature>
<sequence>MNFAHLIGTYGYFGLFVMLALEYVILVVPGETTLTTVGILSRTNVYHFHFLTLVLITGLGTTTGSLFAYTVGRLFGRPIIYKYGKFVFLTPKRLEQSENLFHRHTILTLLISKYIAVVRDIVPYIAGINRVPLIQFIPITLVSSFLWTATFIGAGGFIGKLGAIVRNHWRTDIIPAVLIVIAAAIAYGIVHRKMRQMGVKRENTPDV</sequence>
<dbReference type="EMBL" id="JBDXSU010000014">
    <property type="protein sequence ID" value="MFB5191862.1"/>
    <property type="molecule type" value="Genomic_DNA"/>
</dbReference>
<keyword evidence="5 7" id="KW-1133">Transmembrane helix</keyword>
<evidence type="ECO:0000259" key="8">
    <source>
        <dbReference type="Pfam" id="PF09335"/>
    </source>
</evidence>
<comment type="subcellular location">
    <subcellularLocation>
        <location evidence="1">Cell membrane</location>
        <topology evidence="1">Multi-pass membrane protein</topology>
    </subcellularLocation>
</comment>
<evidence type="ECO:0000256" key="4">
    <source>
        <dbReference type="ARBA" id="ARBA00022692"/>
    </source>
</evidence>
<name>A0ABV5AI11_9BACL</name>